<evidence type="ECO:0008006" key="4">
    <source>
        <dbReference type="Google" id="ProtNLM"/>
    </source>
</evidence>
<name>A0ABQ4N613_9BACL</name>
<evidence type="ECO:0000313" key="3">
    <source>
        <dbReference type="Proteomes" id="UP000680304"/>
    </source>
</evidence>
<organism evidence="2 3">
    <name type="scientific">Paenibacillus cisolokensis</name>
    <dbReference type="NCBI Taxonomy" id="1658519"/>
    <lineage>
        <taxon>Bacteria</taxon>
        <taxon>Bacillati</taxon>
        <taxon>Bacillota</taxon>
        <taxon>Bacilli</taxon>
        <taxon>Bacillales</taxon>
        <taxon>Paenibacillaceae</taxon>
        <taxon>Paenibacillus</taxon>
    </lineage>
</organism>
<comment type="caution">
    <text evidence="2">The sequence shown here is derived from an EMBL/GenBank/DDBJ whole genome shotgun (WGS) entry which is preliminary data.</text>
</comment>
<feature type="region of interest" description="Disordered" evidence="1">
    <location>
        <begin position="106"/>
        <end position="126"/>
    </location>
</feature>
<dbReference type="EMBL" id="BOVJ01000067">
    <property type="protein sequence ID" value="GIQ63628.1"/>
    <property type="molecule type" value="Genomic_DNA"/>
</dbReference>
<proteinExistence type="predicted"/>
<gene>
    <name evidence="2" type="ORF">PACILC2_21960</name>
</gene>
<sequence length="154" mass="16817">MRLPAMRATKTAKGPARATVRAAKVRTKAAETMPATDVLKTVKLRLGLDDSHDELIDSYVQEIGQRILHYTNLAEIPAELEHTWASMVIDALRIEQPNMPGIAETTGAGESVTIGDTSSAPARPAGLTNTAKSAIDTVVLNYRVDLNRNRKLRW</sequence>
<evidence type="ECO:0000256" key="1">
    <source>
        <dbReference type="SAM" id="MobiDB-lite"/>
    </source>
</evidence>
<evidence type="ECO:0000313" key="2">
    <source>
        <dbReference type="EMBL" id="GIQ63628.1"/>
    </source>
</evidence>
<accession>A0ABQ4N613</accession>
<keyword evidence="3" id="KW-1185">Reference proteome</keyword>
<reference evidence="2 3" key="1">
    <citation type="submission" date="2021-04" db="EMBL/GenBank/DDBJ databases">
        <title>Draft genome sequence of Paenibacillus cisolokensis, LC2-13A.</title>
        <authorList>
            <person name="Uke A."/>
            <person name="Chhe C."/>
            <person name="Baramee S."/>
            <person name="Kosugi A."/>
        </authorList>
    </citation>
    <scope>NUCLEOTIDE SEQUENCE [LARGE SCALE GENOMIC DNA]</scope>
    <source>
        <strain evidence="2 3">LC2-13A</strain>
    </source>
</reference>
<dbReference type="Proteomes" id="UP000680304">
    <property type="component" value="Unassembled WGS sequence"/>
</dbReference>
<protein>
    <recommendedName>
        <fullName evidence="4">DNA-packaging protein</fullName>
    </recommendedName>
</protein>